<feature type="region of interest" description="Disordered" evidence="1">
    <location>
        <begin position="194"/>
        <end position="233"/>
    </location>
</feature>
<evidence type="ECO:0000313" key="3">
    <source>
        <dbReference type="EMBL" id="SLM49180.1"/>
    </source>
</evidence>
<dbReference type="EMBL" id="LT828648">
    <property type="protein sequence ID" value="SLM49180.1"/>
    <property type="molecule type" value="Genomic_DNA"/>
</dbReference>
<evidence type="ECO:0000259" key="2">
    <source>
        <dbReference type="Pfam" id="PF14326"/>
    </source>
</evidence>
<reference evidence="3 4" key="1">
    <citation type="submission" date="2017-03" db="EMBL/GenBank/DDBJ databases">
        <authorList>
            <person name="Afonso C.L."/>
            <person name="Miller P.J."/>
            <person name="Scott M.A."/>
            <person name="Spackman E."/>
            <person name="Goraichik I."/>
            <person name="Dimitrov K.M."/>
            <person name="Suarez D.L."/>
            <person name="Swayne D.E."/>
        </authorList>
    </citation>
    <scope>NUCLEOTIDE SEQUENCE [LARGE SCALE GENOMIC DNA]</scope>
    <source>
        <strain evidence="3">Genome sequencing of Nitrospira japonica strain NJ11</strain>
    </source>
</reference>
<dbReference type="OrthoDB" id="6400921at2"/>
<feature type="compositionally biased region" description="Low complexity" evidence="1">
    <location>
        <begin position="214"/>
        <end position="225"/>
    </location>
</feature>
<organism evidence="3 4">
    <name type="scientific">Nitrospira japonica</name>
    <dbReference type="NCBI Taxonomy" id="1325564"/>
    <lineage>
        <taxon>Bacteria</taxon>
        <taxon>Pseudomonadati</taxon>
        <taxon>Nitrospirota</taxon>
        <taxon>Nitrospiria</taxon>
        <taxon>Nitrospirales</taxon>
        <taxon>Nitrospiraceae</taxon>
        <taxon>Nitrospira</taxon>
    </lineage>
</organism>
<feature type="domain" description="DUF4384" evidence="2">
    <location>
        <begin position="412"/>
        <end position="485"/>
    </location>
</feature>
<dbReference type="RefSeq" id="WP_080887454.1">
    <property type="nucleotide sequence ID" value="NZ_LT828648.1"/>
</dbReference>
<name>A0A1W1I853_9BACT</name>
<accession>A0A1W1I853</accession>
<protein>
    <recommendedName>
        <fullName evidence="2">DUF4384 domain-containing protein</fullName>
    </recommendedName>
</protein>
<dbReference type="Pfam" id="PF14326">
    <property type="entry name" value="DUF4384"/>
    <property type="match status" value="1"/>
</dbReference>
<sequence length="566" mass="61453">MTNSQPSLQQSSFRRFELSTLLGFLLLSSCAAAPFLIPAGIEFARNLLMTSNKNYGSKYSEDMNRLMMRLSTPYVAMGLPMGTPQSALIPPAMQQPGMNQMVGQGMPGQPGMDPYAQAGQMQGMQNPGYAQGSYGQQPGMGYGMQGSQFGGQPGAYDPNNPYAYPGTNVQAPAYGMNQAYGGQQYGGQPQYGQMGGGLPQSGYQPQPSLPLQPGYPATAPGATAPAYPPQGNPGYPPQMGQAMPQHQPQLYQQPAMDPYQQQYQQQPMAGMQGYAQPGMTGQGQVYQQPVMDPYQQQYQQQPMAGMQGGYNQQTMPGQPYQQYQQPYQQQPMQNYQQQQLYQQPVAAQPYGYGGQPAGMGYGGQVYPRSVAGPAEPVALDVALVRQVPTPSGKGKHVVMMQDGETLKGGPNGDRFKLIVRTNCECFVYVISIDGSGWAQPVFPLDNGSVANPLKPEVEQAFPEGQYWFTLDQYKGVETFFLVASPARRTDIEESLAHLAGQQRPTGQAAAKVEEPAVIPNGFGKTEAAKATMVKDESQQPVQVTPLSYVATKPGEDVRVTRWFNHQ</sequence>
<evidence type="ECO:0000256" key="1">
    <source>
        <dbReference type="SAM" id="MobiDB-lite"/>
    </source>
</evidence>
<dbReference type="InterPro" id="IPR025493">
    <property type="entry name" value="DUF4384"/>
</dbReference>
<evidence type="ECO:0000313" key="4">
    <source>
        <dbReference type="Proteomes" id="UP000192042"/>
    </source>
</evidence>
<gene>
    <name evidence="3" type="ORF">NSJP_3013</name>
</gene>
<dbReference type="Proteomes" id="UP000192042">
    <property type="component" value="Chromosome I"/>
</dbReference>
<proteinExistence type="predicted"/>
<dbReference type="STRING" id="1325564.NSJP_3013"/>
<keyword evidence="4" id="KW-1185">Reference proteome</keyword>
<dbReference type="AlphaFoldDB" id="A0A1W1I853"/>
<dbReference type="KEGG" id="nja:NSJP_3013"/>